<dbReference type="SUPFAM" id="SSF51735">
    <property type="entry name" value="NAD(P)-binding Rossmann-fold domains"/>
    <property type="match status" value="1"/>
</dbReference>
<evidence type="ECO:0000313" key="11">
    <source>
        <dbReference type="Proteomes" id="UP001652445"/>
    </source>
</evidence>
<reference evidence="10 11" key="1">
    <citation type="submission" date="2022-09" db="EMBL/GenBank/DDBJ databases">
        <authorList>
            <person name="Han X.L."/>
            <person name="Wang Q."/>
            <person name="Lu T."/>
        </authorList>
    </citation>
    <scope>NUCLEOTIDE SEQUENCE [LARGE SCALE GENOMIC DNA]</scope>
    <source>
        <strain evidence="10 11">WQ 127069</strain>
    </source>
</reference>
<evidence type="ECO:0000256" key="4">
    <source>
        <dbReference type="ARBA" id="ARBA00011990"/>
    </source>
</evidence>
<evidence type="ECO:0000256" key="8">
    <source>
        <dbReference type="RuleBase" id="RU004473"/>
    </source>
</evidence>
<dbReference type="PANTHER" id="PTHR43000">
    <property type="entry name" value="DTDP-D-GLUCOSE 4,6-DEHYDRATASE-RELATED"/>
    <property type="match status" value="1"/>
</dbReference>
<evidence type="ECO:0000259" key="9">
    <source>
        <dbReference type="Pfam" id="PF16363"/>
    </source>
</evidence>
<dbReference type="InterPro" id="IPR005888">
    <property type="entry name" value="dTDP_Gluc_deHydtase"/>
</dbReference>
<dbReference type="CDD" id="cd05246">
    <property type="entry name" value="dTDP_GD_SDR_e"/>
    <property type="match status" value="1"/>
</dbReference>
<dbReference type="EC" id="4.2.1.46" evidence="4 8"/>
<dbReference type="NCBIfam" id="TIGR01181">
    <property type="entry name" value="dTDP_gluc_dehyt"/>
    <property type="match status" value="1"/>
</dbReference>
<comment type="catalytic activity">
    <reaction evidence="1 8">
        <text>dTDP-alpha-D-glucose = dTDP-4-dehydro-6-deoxy-alpha-D-glucose + H2O</text>
        <dbReference type="Rhea" id="RHEA:17221"/>
        <dbReference type="ChEBI" id="CHEBI:15377"/>
        <dbReference type="ChEBI" id="CHEBI:57477"/>
        <dbReference type="ChEBI" id="CHEBI:57649"/>
        <dbReference type="EC" id="4.2.1.46"/>
    </reaction>
</comment>
<evidence type="ECO:0000256" key="3">
    <source>
        <dbReference type="ARBA" id="ARBA00008178"/>
    </source>
</evidence>
<evidence type="ECO:0000256" key="6">
    <source>
        <dbReference type="ARBA" id="ARBA00023027"/>
    </source>
</evidence>
<keyword evidence="6" id="KW-0520">NAD</keyword>
<protein>
    <recommendedName>
        <fullName evidence="5 8">dTDP-glucose 4,6-dehydratase</fullName>
        <ecNumber evidence="4 8">4.2.1.46</ecNumber>
    </recommendedName>
</protein>
<evidence type="ECO:0000313" key="10">
    <source>
        <dbReference type="EMBL" id="MCU6796588.1"/>
    </source>
</evidence>
<keyword evidence="7 8" id="KW-0456">Lyase</keyword>
<dbReference type="Gene3D" id="3.90.25.10">
    <property type="entry name" value="UDP-galactose 4-epimerase, domain 1"/>
    <property type="match status" value="1"/>
</dbReference>
<evidence type="ECO:0000256" key="7">
    <source>
        <dbReference type="ARBA" id="ARBA00023239"/>
    </source>
</evidence>
<evidence type="ECO:0000256" key="5">
    <source>
        <dbReference type="ARBA" id="ARBA00016977"/>
    </source>
</evidence>
<feature type="domain" description="NAD(P)-binding" evidence="9">
    <location>
        <begin position="4"/>
        <end position="303"/>
    </location>
</feature>
<name>A0ABT2UPK7_9BACL</name>
<dbReference type="RefSeq" id="WP_262687435.1">
    <property type="nucleotide sequence ID" value="NZ_JAOQIO010000107.1"/>
</dbReference>
<dbReference type="InterPro" id="IPR036291">
    <property type="entry name" value="NAD(P)-bd_dom_sf"/>
</dbReference>
<comment type="similarity">
    <text evidence="3 8">Belongs to the NAD(P)-dependent epimerase/dehydratase family. dTDP-glucose dehydratase subfamily.</text>
</comment>
<keyword evidence="11" id="KW-1185">Reference proteome</keyword>
<dbReference type="InterPro" id="IPR016040">
    <property type="entry name" value="NAD(P)-bd_dom"/>
</dbReference>
<comment type="caution">
    <text evidence="10">The sequence shown here is derived from an EMBL/GenBank/DDBJ whole genome shotgun (WGS) entry which is preliminary data.</text>
</comment>
<dbReference type="EMBL" id="JAOQIO010000107">
    <property type="protein sequence ID" value="MCU6796588.1"/>
    <property type="molecule type" value="Genomic_DNA"/>
</dbReference>
<dbReference type="Pfam" id="PF16363">
    <property type="entry name" value="GDP_Man_Dehyd"/>
    <property type="match status" value="1"/>
</dbReference>
<gene>
    <name evidence="10" type="primary">rfbB</name>
    <name evidence="10" type="ORF">OB236_31135</name>
</gene>
<evidence type="ECO:0000256" key="1">
    <source>
        <dbReference type="ARBA" id="ARBA00001539"/>
    </source>
</evidence>
<sequence>MRLLVTGGMGFIGSRFLHYWLEKHPRDTVVNLDLLTYAGNSHNVADIRDLPGYSEVRGSITDALLVERVMAQEKIDTVVHFAAESHVDRSILDPQRFILTNVLGTQTLLEAAKKHTVSKFVHISTDEVYGTLGDQGSFNEQTPLAPNSPYSASKAGSDLLVRAYYETYGLPAVITRCSNNYGPYQFPEKLIPTIITRALQDEVVPVYGDGLQIRDWLFVDDHCAAIDLVIHGGRSGEVYNIGGSSERTNLVMVKRILQELGKSEKLIRFVPDRLGHDRRYAVDTSKIRNELGWKPTHTLDEGLLLTLDWYRSNQSWWQGILDGTYQSDTFNSNKEGEGP</sequence>
<comment type="cofactor">
    <cofactor evidence="2 8">
        <name>NAD(+)</name>
        <dbReference type="ChEBI" id="CHEBI:57540"/>
    </cofactor>
</comment>
<proteinExistence type="inferred from homology"/>
<evidence type="ECO:0000256" key="2">
    <source>
        <dbReference type="ARBA" id="ARBA00001911"/>
    </source>
</evidence>
<dbReference type="Gene3D" id="3.40.50.720">
    <property type="entry name" value="NAD(P)-binding Rossmann-like Domain"/>
    <property type="match status" value="1"/>
</dbReference>
<accession>A0ABT2UPK7</accession>
<dbReference type="GO" id="GO:0008460">
    <property type="term" value="F:dTDP-glucose 4,6-dehydratase activity"/>
    <property type="evidence" value="ECO:0007669"/>
    <property type="project" value="UniProtKB-EC"/>
</dbReference>
<dbReference type="Proteomes" id="UP001652445">
    <property type="component" value="Unassembled WGS sequence"/>
</dbReference>
<organism evidence="10 11">
    <name type="scientific">Paenibacillus baimaensis</name>
    <dbReference type="NCBI Taxonomy" id="2982185"/>
    <lineage>
        <taxon>Bacteria</taxon>
        <taxon>Bacillati</taxon>
        <taxon>Bacillota</taxon>
        <taxon>Bacilli</taxon>
        <taxon>Bacillales</taxon>
        <taxon>Paenibacillaceae</taxon>
        <taxon>Paenibacillus</taxon>
    </lineage>
</organism>